<sequence length="421" mass="46917">MHEHLIKHCLLETEAENVRSSILNAVQHVKSFGEEVSESARRLAGVIQQIEGGIQVIPNTDGVPTAQQMVGTAEQARLKIKHYFSELRENLNRQEIAALAAVDTHIREKLCMLRQQQEDMAILLSQIHAVCQQCEATLQQDDTKVLLAKAEVSHLLDTVQKQAAADNRVHIGPKIEMPVIFVLDCSNRERLTEAQNELVKLVQEKELKEASLLIFANKQDVDDHASIEEITQQMGLLKMCCNRSWHLQGCSAKSGEGLADGLEWLSRQMVAAGAPELDNRVHIGPKIEMRVLMLGLDGAGKTCILFKLKKNEFVKTIPTVALIFVLDCSNRERLTEAQNELVKMVQEKELKEVSLLIFANKQDVEDHASIEEITQQMGLLKMCCNRSWHLQGCSAKSGEGLADGLEWLSRQMVAAGAPELA</sequence>
<dbReference type="GO" id="GO:0003924">
    <property type="term" value="F:GTPase activity"/>
    <property type="evidence" value="ECO:0007669"/>
    <property type="project" value="InterPro"/>
</dbReference>
<protein>
    <recommendedName>
        <fullName evidence="4">B-box C-terminal domain-containing protein</fullName>
    </recommendedName>
</protein>
<dbReference type="SMART" id="SM00177">
    <property type="entry name" value="ARF"/>
    <property type="match status" value="2"/>
</dbReference>
<feature type="binding site" evidence="3">
    <location>
        <begin position="360"/>
        <end position="363"/>
    </location>
    <ligand>
        <name>GTP</name>
        <dbReference type="ChEBI" id="CHEBI:37565"/>
    </ligand>
</feature>
<dbReference type="EMBL" id="PZQS01000010">
    <property type="protein sequence ID" value="PVD23703.1"/>
    <property type="molecule type" value="Genomic_DNA"/>
</dbReference>
<keyword evidence="1 3" id="KW-0547">Nucleotide-binding</keyword>
<dbReference type="STRING" id="400727.A0A2T7NRD3"/>
<comment type="caution">
    <text evidence="5">The sequence shown here is derived from an EMBL/GenBank/DDBJ whole genome shotgun (WGS) entry which is preliminary data.</text>
</comment>
<dbReference type="CDD" id="cd00878">
    <property type="entry name" value="Arf_Arl"/>
    <property type="match status" value="1"/>
</dbReference>
<dbReference type="PROSITE" id="PS51417">
    <property type="entry name" value="ARF"/>
    <property type="match status" value="1"/>
</dbReference>
<dbReference type="GO" id="GO:0005525">
    <property type="term" value="F:GTP binding"/>
    <property type="evidence" value="ECO:0007669"/>
    <property type="project" value="UniProtKB-KW"/>
</dbReference>
<evidence type="ECO:0000259" key="4">
    <source>
        <dbReference type="SMART" id="SM00502"/>
    </source>
</evidence>
<dbReference type="InterPro" id="IPR003649">
    <property type="entry name" value="Bbox_C"/>
</dbReference>
<dbReference type="Gene3D" id="3.40.50.300">
    <property type="entry name" value="P-loop containing nucleotide triphosphate hydrolases"/>
    <property type="match status" value="3"/>
</dbReference>
<organism evidence="5 6">
    <name type="scientific">Pomacea canaliculata</name>
    <name type="common">Golden apple snail</name>
    <dbReference type="NCBI Taxonomy" id="400727"/>
    <lineage>
        <taxon>Eukaryota</taxon>
        <taxon>Metazoa</taxon>
        <taxon>Spiralia</taxon>
        <taxon>Lophotrochozoa</taxon>
        <taxon>Mollusca</taxon>
        <taxon>Gastropoda</taxon>
        <taxon>Caenogastropoda</taxon>
        <taxon>Architaenioglossa</taxon>
        <taxon>Ampullarioidea</taxon>
        <taxon>Ampullariidae</taxon>
        <taxon>Pomacea</taxon>
    </lineage>
</organism>
<evidence type="ECO:0000256" key="1">
    <source>
        <dbReference type="ARBA" id="ARBA00022741"/>
    </source>
</evidence>
<evidence type="ECO:0000256" key="3">
    <source>
        <dbReference type="PIRSR" id="PIRSR606689-1"/>
    </source>
</evidence>
<dbReference type="PANTHER" id="PTHR11711">
    <property type="entry name" value="ADP RIBOSYLATION FACTOR-RELATED"/>
    <property type="match status" value="1"/>
</dbReference>
<name>A0A2T7NRD3_POMCA</name>
<keyword evidence="2 3" id="KW-0342">GTP-binding</keyword>
<evidence type="ECO:0000256" key="2">
    <source>
        <dbReference type="ARBA" id="ARBA00023134"/>
    </source>
</evidence>
<feature type="domain" description="B-box C-terminal" evidence="4">
    <location>
        <begin position="18"/>
        <end position="162"/>
    </location>
</feature>
<dbReference type="Pfam" id="PF00025">
    <property type="entry name" value="Arf"/>
    <property type="match status" value="2"/>
</dbReference>
<reference evidence="5 6" key="1">
    <citation type="submission" date="2018-04" db="EMBL/GenBank/DDBJ databases">
        <title>The genome of golden apple snail Pomacea canaliculata provides insight into stress tolerance and invasive adaptation.</title>
        <authorList>
            <person name="Liu C."/>
            <person name="Liu B."/>
            <person name="Ren Y."/>
            <person name="Zhang Y."/>
            <person name="Wang H."/>
            <person name="Li S."/>
            <person name="Jiang F."/>
            <person name="Yin L."/>
            <person name="Zhang G."/>
            <person name="Qian W."/>
            <person name="Fan W."/>
        </authorList>
    </citation>
    <scope>NUCLEOTIDE SEQUENCE [LARGE SCALE GENOMIC DNA]</scope>
    <source>
        <strain evidence="5">SZHN2017</strain>
        <tissue evidence="5">Muscle</tissue>
    </source>
</reference>
<keyword evidence="6" id="KW-1185">Reference proteome</keyword>
<dbReference type="SMART" id="SM00502">
    <property type="entry name" value="BBC"/>
    <property type="match status" value="1"/>
</dbReference>
<evidence type="ECO:0000313" key="5">
    <source>
        <dbReference type="EMBL" id="PVD23703.1"/>
    </source>
</evidence>
<dbReference type="Proteomes" id="UP000245119">
    <property type="component" value="Linkage Group LG10"/>
</dbReference>
<dbReference type="AlphaFoldDB" id="A0A2T7NRD3"/>
<dbReference type="OrthoDB" id="2011769at2759"/>
<dbReference type="InterPro" id="IPR006689">
    <property type="entry name" value="Small_GTPase_ARF/SAR"/>
</dbReference>
<dbReference type="InterPro" id="IPR027417">
    <property type="entry name" value="P-loop_NTPase"/>
</dbReference>
<dbReference type="InterPro" id="IPR024156">
    <property type="entry name" value="Small_GTPase_ARF"/>
</dbReference>
<proteinExistence type="predicted"/>
<dbReference type="SUPFAM" id="SSF52540">
    <property type="entry name" value="P-loop containing nucleoside triphosphate hydrolases"/>
    <property type="match status" value="2"/>
</dbReference>
<accession>A0A2T7NRD3</accession>
<gene>
    <name evidence="5" type="ORF">C0Q70_16976</name>
</gene>
<evidence type="ECO:0000313" key="6">
    <source>
        <dbReference type="Proteomes" id="UP000245119"/>
    </source>
</evidence>
<dbReference type="SMART" id="SM00178">
    <property type="entry name" value="SAR"/>
    <property type="match status" value="1"/>
</dbReference>